<dbReference type="Gene3D" id="3.10.129.10">
    <property type="entry name" value="Hotdog Thioesterase"/>
    <property type="match status" value="1"/>
</dbReference>
<dbReference type="InterPro" id="IPR029069">
    <property type="entry name" value="HotDog_dom_sf"/>
</dbReference>
<dbReference type="EC" id="3.1.2.20" evidence="3"/>
<proteinExistence type="predicted"/>
<dbReference type="Pfam" id="PF03061">
    <property type="entry name" value="4HBT"/>
    <property type="match status" value="1"/>
</dbReference>
<dbReference type="InterPro" id="IPR033120">
    <property type="entry name" value="HOTDOG_ACOT"/>
</dbReference>
<reference evidence="3 4" key="1">
    <citation type="journal article" date="2019" name="Int. J. Syst. Evol. Microbiol.">
        <title>The Global Catalogue of Microorganisms (GCM) 10K type strain sequencing project: providing services to taxonomists for standard genome sequencing and annotation.</title>
        <authorList>
            <consortium name="The Broad Institute Genomics Platform"/>
            <consortium name="The Broad Institute Genome Sequencing Center for Infectious Disease"/>
            <person name="Wu L."/>
            <person name="Ma J."/>
        </authorList>
    </citation>
    <scope>NUCLEOTIDE SEQUENCE [LARGE SCALE GENOMIC DNA]</scope>
    <source>
        <strain evidence="3 4">SKJ47</strain>
    </source>
</reference>
<evidence type="ECO:0000313" key="4">
    <source>
        <dbReference type="Proteomes" id="UP001596296"/>
    </source>
</evidence>
<accession>A0ABD5UTM5</accession>
<gene>
    <name evidence="3" type="ORF">ACFQE9_04230</name>
</gene>
<sequence>MADLMDTYLENRWFVQPNQANNLGTAHGGNVLKWMDELGAMCAMRFCGDTCVTAHLDEVNFRRPVPVGGIALVKAYVYDTGETSIRIRTRVFREDPESGDQELTTESYMVFVAIDDDRNPIPVPDLTVSSDEGEKLLEAALRDES</sequence>
<dbReference type="PANTHER" id="PTHR11049">
    <property type="entry name" value="ACYL COENZYME A THIOESTER HYDROLASE"/>
    <property type="match status" value="1"/>
</dbReference>
<dbReference type="CDD" id="cd03442">
    <property type="entry name" value="BFIT_BACH"/>
    <property type="match status" value="1"/>
</dbReference>
<organism evidence="3 4">
    <name type="scientific">Halopenitus salinus</name>
    <dbReference type="NCBI Taxonomy" id="1198295"/>
    <lineage>
        <taxon>Archaea</taxon>
        <taxon>Methanobacteriati</taxon>
        <taxon>Methanobacteriota</taxon>
        <taxon>Stenosarchaea group</taxon>
        <taxon>Halobacteria</taxon>
        <taxon>Halobacteriales</taxon>
        <taxon>Haloferacaceae</taxon>
        <taxon>Halopenitus</taxon>
    </lineage>
</organism>
<comment type="caution">
    <text evidence="3">The sequence shown here is derived from an EMBL/GenBank/DDBJ whole genome shotgun (WGS) entry which is preliminary data.</text>
</comment>
<dbReference type="SUPFAM" id="SSF54637">
    <property type="entry name" value="Thioesterase/thiol ester dehydrase-isomerase"/>
    <property type="match status" value="1"/>
</dbReference>
<dbReference type="RefSeq" id="WP_379740806.1">
    <property type="nucleotide sequence ID" value="NZ_JBHSVN010000001.1"/>
</dbReference>
<dbReference type="AlphaFoldDB" id="A0ABD5UTM5"/>
<dbReference type="GO" id="GO:0047617">
    <property type="term" value="F:fatty acyl-CoA hydrolase activity"/>
    <property type="evidence" value="ECO:0007669"/>
    <property type="project" value="UniProtKB-EC"/>
</dbReference>
<dbReference type="InterPro" id="IPR006683">
    <property type="entry name" value="Thioestr_dom"/>
</dbReference>
<evidence type="ECO:0000259" key="2">
    <source>
        <dbReference type="PROSITE" id="PS51770"/>
    </source>
</evidence>
<evidence type="ECO:0000313" key="3">
    <source>
        <dbReference type="EMBL" id="MFC6891825.1"/>
    </source>
</evidence>
<evidence type="ECO:0000256" key="1">
    <source>
        <dbReference type="ARBA" id="ARBA00022801"/>
    </source>
</evidence>
<dbReference type="Proteomes" id="UP001596296">
    <property type="component" value="Unassembled WGS sequence"/>
</dbReference>
<dbReference type="PANTHER" id="PTHR11049:SF24">
    <property type="entry name" value="CYTOSOLIC ACYL COENZYME A THIOESTER HYDROLASE"/>
    <property type="match status" value="1"/>
</dbReference>
<name>A0ABD5UTM5_9EURY</name>
<dbReference type="PROSITE" id="PS51770">
    <property type="entry name" value="HOTDOG_ACOT"/>
    <property type="match status" value="1"/>
</dbReference>
<dbReference type="InterPro" id="IPR040170">
    <property type="entry name" value="Cytosol_ACT"/>
</dbReference>
<dbReference type="EMBL" id="JBHSXL010000003">
    <property type="protein sequence ID" value="MFC6891825.1"/>
    <property type="molecule type" value="Genomic_DNA"/>
</dbReference>
<keyword evidence="4" id="KW-1185">Reference proteome</keyword>
<keyword evidence="1 3" id="KW-0378">Hydrolase</keyword>
<protein>
    <submittedName>
        <fullName evidence="3">Acyl-CoA thioesterase</fullName>
        <ecNumber evidence="3">3.1.2.20</ecNumber>
    </submittedName>
</protein>
<feature type="domain" description="HotDog ACOT-type" evidence="2">
    <location>
        <begin position="5"/>
        <end position="117"/>
    </location>
</feature>